<dbReference type="Proteomes" id="UP000709336">
    <property type="component" value="Unassembled WGS sequence"/>
</dbReference>
<organism evidence="2 3">
    <name type="scientific">Alteromonas ponticola</name>
    <dbReference type="NCBI Taxonomy" id="2720613"/>
    <lineage>
        <taxon>Bacteria</taxon>
        <taxon>Pseudomonadati</taxon>
        <taxon>Pseudomonadota</taxon>
        <taxon>Gammaproteobacteria</taxon>
        <taxon>Alteromonadales</taxon>
        <taxon>Alteromonadaceae</taxon>
        <taxon>Alteromonas/Salinimonas group</taxon>
        <taxon>Alteromonas</taxon>
    </lineage>
</organism>
<evidence type="ECO:0000313" key="3">
    <source>
        <dbReference type="Proteomes" id="UP000709336"/>
    </source>
</evidence>
<evidence type="ECO:0000256" key="1">
    <source>
        <dbReference type="SAM" id="SignalP"/>
    </source>
</evidence>
<dbReference type="InterPro" id="IPR010281">
    <property type="entry name" value="DUF885"/>
</dbReference>
<evidence type="ECO:0000313" key="2">
    <source>
        <dbReference type="EMBL" id="NMH59147.1"/>
    </source>
</evidence>
<proteinExistence type="predicted"/>
<keyword evidence="3" id="KW-1185">Reference proteome</keyword>
<dbReference type="PANTHER" id="PTHR33361">
    <property type="entry name" value="GLR0591 PROTEIN"/>
    <property type="match status" value="1"/>
</dbReference>
<reference evidence="2 3" key="1">
    <citation type="submission" date="2020-03" db="EMBL/GenBank/DDBJ databases">
        <title>Alteromonas ponticola sp. nov., isolated from seawater.</title>
        <authorList>
            <person name="Yoon J.-H."/>
            <person name="Kim Y.-O."/>
        </authorList>
    </citation>
    <scope>NUCLEOTIDE SEQUENCE [LARGE SCALE GENOMIC DNA]</scope>
    <source>
        <strain evidence="2 3">MYP5</strain>
    </source>
</reference>
<dbReference type="PANTHER" id="PTHR33361:SF2">
    <property type="entry name" value="DUF885 DOMAIN-CONTAINING PROTEIN"/>
    <property type="match status" value="1"/>
</dbReference>
<accession>A0ABX1QY33</accession>
<dbReference type="EMBL" id="JAATNW010000002">
    <property type="protein sequence ID" value="NMH59147.1"/>
    <property type="molecule type" value="Genomic_DNA"/>
</dbReference>
<gene>
    <name evidence="2" type="ORF">HCJ96_03810</name>
</gene>
<keyword evidence="1" id="KW-0732">Signal</keyword>
<protein>
    <submittedName>
        <fullName evidence="2">DUF885 domain-containing protein</fullName>
    </submittedName>
</protein>
<dbReference type="Pfam" id="PF05960">
    <property type="entry name" value="DUF885"/>
    <property type="match status" value="1"/>
</dbReference>
<name>A0ABX1QY33_9ALTE</name>
<dbReference type="RefSeq" id="WP_169209716.1">
    <property type="nucleotide sequence ID" value="NZ_JAATNW010000002.1"/>
</dbReference>
<feature type="chain" id="PRO_5045814470" evidence="1">
    <location>
        <begin position="25"/>
        <end position="601"/>
    </location>
</feature>
<feature type="signal peptide" evidence="1">
    <location>
        <begin position="1"/>
        <end position="24"/>
    </location>
</feature>
<sequence length="601" mass="69008">MFRICLLIAIAIGFITGLSPQASAAVQTQTEAAQTLTSADEKLTQFLESHWQSFLQDYPEYASYLGMANKEQSRRWTDNSLKAIEQRYQSDLALRKKMQDIDRAALSAAQKVNYDLFKWQLDKSIEEHEFKTYLIPITQLSGVHTLNDFANIVPLNSVEDYRNWLVRLERLPTLIAQTRKLMEKGMSEGIMPAAATMQRVAPQLDALIVEDAKKSVFYTPFAKLPDHFSDADKQDLQTQAVTIIDKQLTPAYRDLKTFFTEQYLPGSKEEHGVWARAKGKQYYEYLVRYYTTTDMTPDAIHQLGLEEVARNRAEMDKVIAEVGFEGTFEEFLTFLRTDPQFYYESPEALFEGYLAVSKRLDPELTKLFGKLPRAPYGLKPIPDNTAPQAPTAYYSGPSADGLRPGWYYVNLHQPETRPKYEMEVLSVHEAVPGHHLQIALQMELGELPMFRRFLGFTVFTEGWGLYSERLGYDMNLYTDPYSRFGQLTYDMWRSIRLVVDTGIHYKGWTRQEAIDYFKANAAKSEEDITNEVDRYIAMPGQALAYKIGQLKMLELREKATSQLGDKFDIRAFHDTMLGSGSVPLNVLESNINEWIAEFENE</sequence>
<comment type="caution">
    <text evidence="2">The sequence shown here is derived from an EMBL/GenBank/DDBJ whole genome shotgun (WGS) entry which is preliminary data.</text>
</comment>